<evidence type="ECO:0000313" key="3">
    <source>
        <dbReference type="EMBL" id="NDK90762.1"/>
    </source>
</evidence>
<dbReference type="EMBL" id="JAADZU010000046">
    <property type="protein sequence ID" value="NDK90762.1"/>
    <property type="molecule type" value="Genomic_DNA"/>
</dbReference>
<evidence type="ECO:0000313" key="4">
    <source>
        <dbReference type="Proteomes" id="UP000466307"/>
    </source>
</evidence>
<sequence length="882" mass="96229">MTAAPPPAASQYAQLTYTSFDDGAGRGGWQVKEVRGDLTTAQRDTLVGRVVTRFDLDPRLPDFPTEAQIAERPSRLAYARMDDAGVFWHTTAAGPDATGRPGNVFAHIAVDRSRAHRPGYRPIRLWGSPDWLRPYRAENVAAARLGTADIPAPGSIITLSSVVRFVTDDAVDRQGVFRVLIDAVTHALEDGPAVVLLTHSHDASAAWIAAVSYLLPPELAGRLGWTTHDRPDQIPAHIDRGTHLIAVPADSVDERTAFGGALVIDENEAPLLGDVGSVHRVARGEVPVSALSTFVEGVLEDEDTAVAVLLRRDEVGLALGAQSTSGAWPLAVAIAENPALDEFHDDALRVVAHDEPADTAALPEAAALIARARTQFPITPDEALAQLRKAVAGQSDPGIPASRFLVAALDDRQWLHTSSFGKLPAVQAVDLGGVRATITSLLADAEKSVDHEPTGTAIFVIRLTILLDQLARHDSEFVEVEAELTRLWERIDPSVIWDTNQQSNLVFIPLGVRAKFVRPSLLRWNRVHLEAFRSPLWNWVFDDGSGRPLEPPANPSNADRRLYPIAVAACLRGTPAGTPDALNLGTEQRQAAVTQAIEFVLEDLTLDDAQARDLTGELTRLEAPAAADLLMWTHEKPRRTSPTMLHDHVFYENPTPDMLYDLAGQPRGVDAAQDALVAAACLRRFHMNPGNIPDPPTLIETVRVCMGDPVGWNRPLAEDLRRMLYAGMLVAQSRAAAFATAGGPADERLTHQRPDTANRLLDLLGILVGRKLLDIGWVAARSYLSQFEHIRIDHVIADDLATEEPWADRLLDEAVQDQRYHGPATADALRDAVWPALRTVTAADAQEFFAEHPKQASAWLESFKIISPETSGLWPFRSREDR</sequence>
<dbReference type="InterPro" id="IPR045401">
    <property type="entry name" value="GAP1-M"/>
</dbReference>
<feature type="domain" description="GTPase-associated protein 1 N-terminal" evidence="1">
    <location>
        <begin position="13"/>
        <end position="139"/>
    </location>
</feature>
<dbReference type="Pfam" id="PF20014">
    <property type="entry name" value="GAP1-M"/>
    <property type="match status" value="1"/>
</dbReference>
<accession>A0A7K3LR75</accession>
<comment type="caution">
    <text evidence="3">The sequence shown here is derived from an EMBL/GenBank/DDBJ whole genome shotgun (WGS) entry which is preliminary data.</text>
</comment>
<evidence type="ECO:0000259" key="1">
    <source>
        <dbReference type="Pfam" id="PF20013"/>
    </source>
</evidence>
<dbReference type="Proteomes" id="UP000466307">
    <property type="component" value="Unassembled WGS sequence"/>
</dbReference>
<dbReference type="Pfam" id="PF20013">
    <property type="entry name" value="GAP1-N2"/>
    <property type="match status" value="1"/>
</dbReference>
<dbReference type="InterPro" id="IPR045402">
    <property type="entry name" value="GAP1-N2"/>
</dbReference>
<dbReference type="RefSeq" id="WP_059036584.1">
    <property type="nucleotide sequence ID" value="NZ_JAADZU010000046.1"/>
</dbReference>
<feature type="domain" description="GTPase-associated protein 1 middle" evidence="2">
    <location>
        <begin position="173"/>
        <end position="255"/>
    </location>
</feature>
<gene>
    <name evidence="3" type="ORF">GYA93_14395</name>
</gene>
<organism evidence="3 4">
    <name type="scientific">Gordonia desulfuricans</name>
    <dbReference type="NCBI Taxonomy" id="89051"/>
    <lineage>
        <taxon>Bacteria</taxon>
        <taxon>Bacillati</taxon>
        <taxon>Actinomycetota</taxon>
        <taxon>Actinomycetes</taxon>
        <taxon>Mycobacteriales</taxon>
        <taxon>Gordoniaceae</taxon>
        <taxon>Gordonia</taxon>
    </lineage>
</organism>
<name>A0A7K3LR75_9ACTN</name>
<protein>
    <submittedName>
        <fullName evidence="3">Uncharacterized protein</fullName>
    </submittedName>
</protein>
<evidence type="ECO:0000259" key="2">
    <source>
        <dbReference type="Pfam" id="PF20014"/>
    </source>
</evidence>
<dbReference type="AlphaFoldDB" id="A0A7K3LR75"/>
<reference evidence="3 4" key="1">
    <citation type="submission" date="2020-01" db="EMBL/GenBank/DDBJ databases">
        <title>Investigation of new actinobacteria for the biodesulphurisation of diesel fuel.</title>
        <authorList>
            <person name="Athi Narayanan S.M."/>
        </authorList>
    </citation>
    <scope>NUCLEOTIDE SEQUENCE [LARGE SCALE GENOMIC DNA]</scope>
    <source>
        <strain evidence="3 4">213E</strain>
    </source>
</reference>
<proteinExistence type="predicted"/>
<keyword evidence="4" id="KW-1185">Reference proteome</keyword>